<accession>A0A6J8E5I9</accession>
<feature type="compositionally biased region" description="Acidic residues" evidence="2">
    <location>
        <begin position="47"/>
        <end position="60"/>
    </location>
</feature>
<evidence type="ECO:0000256" key="1">
    <source>
        <dbReference type="SAM" id="Coils"/>
    </source>
</evidence>
<feature type="compositionally biased region" description="Basic and acidic residues" evidence="2">
    <location>
        <begin position="21"/>
        <end position="42"/>
    </location>
</feature>
<feature type="compositionally biased region" description="Basic and acidic residues" evidence="2">
    <location>
        <begin position="820"/>
        <end position="832"/>
    </location>
</feature>
<dbReference type="EMBL" id="CACVKT020008400">
    <property type="protein sequence ID" value="CAC5415303.1"/>
    <property type="molecule type" value="Genomic_DNA"/>
</dbReference>
<feature type="compositionally biased region" description="Polar residues" evidence="2">
    <location>
        <begin position="1"/>
        <end position="10"/>
    </location>
</feature>
<gene>
    <name evidence="3" type="ORF">MCOR_48007</name>
</gene>
<dbReference type="AlphaFoldDB" id="A0A6J8E5I9"/>
<feature type="region of interest" description="Disordered" evidence="2">
    <location>
        <begin position="1"/>
        <end position="66"/>
    </location>
</feature>
<evidence type="ECO:0000256" key="2">
    <source>
        <dbReference type="SAM" id="MobiDB-lite"/>
    </source>
</evidence>
<organism evidence="3 4">
    <name type="scientific">Mytilus coruscus</name>
    <name type="common">Sea mussel</name>
    <dbReference type="NCBI Taxonomy" id="42192"/>
    <lineage>
        <taxon>Eukaryota</taxon>
        <taxon>Metazoa</taxon>
        <taxon>Spiralia</taxon>
        <taxon>Lophotrochozoa</taxon>
        <taxon>Mollusca</taxon>
        <taxon>Bivalvia</taxon>
        <taxon>Autobranchia</taxon>
        <taxon>Pteriomorphia</taxon>
        <taxon>Mytilida</taxon>
        <taxon>Mytiloidea</taxon>
        <taxon>Mytilidae</taxon>
        <taxon>Mytilinae</taxon>
        <taxon>Mytilus</taxon>
    </lineage>
</organism>
<evidence type="ECO:0000313" key="3">
    <source>
        <dbReference type="EMBL" id="CAC5415303.1"/>
    </source>
</evidence>
<dbReference type="Proteomes" id="UP000507470">
    <property type="component" value="Unassembled WGS sequence"/>
</dbReference>
<protein>
    <submittedName>
        <fullName evidence="3">Uncharacterized protein</fullName>
    </submittedName>
</protein>
<feature type="coiled-coil region" evidence="1">
    <location>
        <begin position="321"/>
        <end position="348"/>
    </location>
</feature>
<keyword evidence="4" id="KW-1185">Reference proteome</keyword>
<feature type="region of interest" description="Disordered" evidence="2">
    <location>
        <begin position="238"/>
        <end position="259"/>
    </location>
</feature>
<feature type="coiled-coil region" evidence="1">
    <location>
        <begin position="377"/>
        <end position="605"/>
    </location>
</feature>
<evidence type="ECO:0000313" key="4">
    <source>
        <dbReference type="Proteomes" id="UP000507470"/>
    </source>
</evidence>
<feature type="region of interest" description="Disordered" evidence="2">
    <location>
        <begin position="705"/>
        <end position="729"/>
    </location>
</feature>
<dbReference type="OrthoDB" id="6159501at2759"/>
<reference evidence="3 4" key="1">
    <citation type="submission" date="2020-06" db="EMBL/GenBank/DDBJ databases">
        <authorList>
            <person name="Li R."/>
            <person name="Bekaert M."/>
        </authorList>
    </citation>
    <scope>NUCLEOTIDE SEQUENCE [LARGE SCALE GENOMIC DNA]</scope>
    <source>
        <strain evidence="4">wild</strain>
    </source>
</reference>
<name>A0A6J8E5I9_MYTCO</name>
<feature type="region of interest" description="Disordered" evidence="2">
    <location>
        <begin position="820"/>
        <end position="842"/>
    </location>
</feature>
<sequence>MRATNGSTALENLFGEQEIDNEQKAREREERRKELQKEREKQGFPTDDAEIDKLLDEEETEAKRQKRRNVLEGLQMMLEDEKAALLRQLEEQVSGIDQERHRHLALVKLKMDKKKVEREEKYDSASLELKTELSKLEQGHSKWKKKSQQIAMSIDDSSITQKEEDKHLKDVANNRKDQTKLLSNAFVYRMELEERSLKTLKPELSSEQMKEELSVILLADLQDQQDRDSTTVQNIIQKQQLSSQNDNDDLDESTQNVTEKRREVLEKDYKEEREAKIQEVYTLLCNYMLFKNVSVNVILDTKTHTEERELLMELLNIALQNKSLGKTAKDMQQEVRELLMELVNMALQNKSLGKTAKDMEQEVGELLILLVNMALQNKSLGKTAKDMQQEVRELLMELVNMALQNKSLGKTAKDMQQKVRELLMELVYMALQNKSLGETAKDMQQEVRELLTELVNMALQNKSLGETAKDMQQEVRELLMELVNMALQNKSLGKTAKDMQQKVRELLMELVYMALQNKSLGETAKDMQQEVRELLTELVNMALQNKSLGETAKDMQQEVRELLMELVNMALQNKSLGKTAKDMQQEELKTELSKLEQGHSKWKKKSQQIAMSIDDSSITQKEEDKHLKDVANNRKDQTKLLSDAFVYRIKLEESSLKTLKPELSSEQMKEALSVILLADLRDQQERDSTAVQNIIQDSSMTNINKELSSQNDNDDLDESTQNATEKRREVLEKEYKEEREAKIQEAMRAKMTGEEIDLQAELKQLEKEQQAKRKALDEKLAKQKQALKDKINKKKRKGQEKEEEKIEAYYLLMLQQSQAEKSKEAVDGEKSRQSSKMCINTS</sequence>
<keyword evidence="1" id="KW-0175">Coiled coil</keyword>
<proteinExistence type="predicted"/>